<evidence type="ECO:0000256" key="1">
    <source>
        <dbReference type="SAM" id="Phobius"/>
    </source>
</evidence>
<feature type="transmembrane region" description="Helical" evidence="1">
    <location>
        <begin position="16"/>
        <end position="35"/>
    </location>
</feature>
<dbReference type="Pfam" id="PF14019">
    <property type="entry name" value="DUF4235"/>
    <property type="match status" value="1"/>
</dbReference>
<dbReference type="Proteomes" id="UP001431656">
    <property type="component" value="Chromosome"/>
</dbReference>
<dbReference type="InterPro" id="IPR025329">
    <property type="entry name" value="DUF4235"/>
</dbReference>
<evidence type="ECO:0008006" key="4">
    <source>
        <dbReference type="Google" id="ProtNLM"/>
    </source>
</evidence>
<gene>
    <name evidence="2" type="ORF">brsh051_02210</name>
</gene>
<keyword evidence="1" id="KW-0812">Transmembrane</keyword>
<evidence type="ECO:0000313" key="2">
    <source>
        <dbReference type="EMBL" id="BEH00940.1"/>
    </source>
</evidence>
<evidence type="ECO:0000313" key="3">
    <source>
        <dbReference type="Proteomes" id="UP001431656"/>
    </source>
</evidence>
<dbReference type="RefSeq" id="WP_286266762.1">
    <property type="nucleotide sequence ID" value="NZ_AP028056.1"/>
</dbReference>
<dbReference type="AlphaFoldDB" id="A0AAN0K5S7"/>
<keyword evidence="1" id="KW-0472">Membrane</keyword>
<name>A0AAN0K5S7_9ACTN</name>
<dbReference type="KEGG" id="broo:brsh051_02210"/>
<dbReference type="EMBL" id="AP028056">
    <property type="protein sequence ID" value="BEH00940.1"/>
    <property type="molecule type" value="Genomic_DNA"/>
</dbReference>
<feature type="transmembrane region" description="Helical" evidence="1">
    <location>
        <begin position="55"/>
        <end position="77"/>
    </location>
</feature>
<organism evidence="2 3">
    <name type="scientific">Brooklawnia propionicigenes</name>
    <dbReference type="NCBI Taxonomy" id="3041175"/>
    <lineage>
        <taxon>Bacteria</taxon>
        <taxon>Bacillati</taxon>
        <taxon>Actinomycetota</taxon>
        <taxon>Actinomycetes</taxon>
        <taxon>Propionibacteriales</taxon>
        <taxon>Propionibacteriaceae</taxon>
        <taxon>Brooklawnia</taxon>
    </lineage>
</organism>
<keyword evidence="1" id="KW-1133">Transmembrane helix</keyword>
<protein>
    <recommendedName>
        <fullName evidence="4">DUF4235 domain-containing protein</fullName>
    </recommendedName>
</protein>
<keyword evidence="3" id="KW-1185">Reference proteome</keyword>
<proteinExistence type="predicted"/>
<reference evidence="2" key="1">
    <citation type="journal article" date="2024" name="Int. J. Syst. Evol. Microbiol.">
        <title>Brooklawnia propionicigenes sp. nov., a facultatively anaerobic, propionate-producing bacterium isolated from a methanogenic reactor treating waste from cattle farms.</title>
        <authorList>
            <person name="Akita Y."/>
            <person name="Ueki A."/>
            <person name="Tonouchi A."/>
            <person name="Sugawara Y."/>
            <person name="Honma S."/>
            <person name="Kaku N."/>
            <person name="Ueki K."/>
        </authorList>
    </citation>
    <scope>NUCLEOTIDE SEQUENCE</scope>
    <source>
        <strain evidence="2">SH051</strain>
    </source>
</reference>
<sequence length="91" mass="9436">MSDAADKSNPTSGIEFKIIAGALGAVATFAVQKLIRSGWKQITGQEPPDPNDPDASAVAAIAWVAASAVGVSVAQVVTRRFAAKRYRSLGH</sequence>
<accession>A0AAN0K5S7</accession>